<organism evidence="1">
    <name type="scientific">Caulobacter phage BL57</name>
    <dbReference type="NCBI Taxonomy" id="3348355"/>
    <lineage>
        <taxon>Viruses</taxon>
    </lineage>
</organism>
<evidence type="ECO:0000313" key="1">
    <source>
        <dbReference type="EMBL" id="XHV10509.1"/>
    </source>
</evidence>
<accession>A0AB74UM69</accession>
<dbReference type="EMBL" id="PQ287320">
    <property type="protein sequence ID" value="XHV10509.1"/>
    <property type="molecule type" value="Genomic_DNA"/>
</dbReference>
<sequence length="72" mass="8149">MISYELRQQHDEYGNAEHLLSDADYAVILAGTWRRVSGDNLCGHCGKLYYDHPQVIGALWLTRICNGSLVKL</sequence>
<protein>
    <submittedName>
        <fullName evidence="1">Uncharacterized protein</fullName>
    </submittedName>
</protein>
<gene>
    <name evidence="1" type="ORF">BL57_037</name>
</gene>
<proteinExistence type="predicted"/>
<name>A0AB74UM69_9VIRU</name>
<reference evidence="1" key="1">
    <citation type="submission" date="2024-10" db="EMBL/GenBank/DDBJ databases">
        <title>Genetic diversity among independent isolates of the Dolichocephalovirinae subfamily.</title>
        <authorList>
            <person name="Ely B."/>
            <person name="Thomas Q."/>
            <person name="Mohammadi T."/>
        </authorList>
    </citation>
    <scope>NUCLEOTIDE SEQUENCE</scope>
</reference>